<organism evidence="2 3">
    <name type="scientific">Frankliniella fusca</name>
    <dbReference type="NCBI Taxonomy" id="407009"/>
    <lineage>
        <taxon>Eukaryota</taxon>
        <taxon>Metazoa</taxon>
        <taxon>Ecdysozoa</taxon>
        <taxon>Arthropoda</taxon>
        <taxon>Hexapoda</taxon>
        <taxon>Insecta</taxon>
        <taxon>Pterygota</taxon>
        <taxon>Neoptera</taxon>
        <taxon>Paraneoptera</taxon>
        <taxon>Thysanoptera</taxon>
        <taxon>Terebrantia</taxon>
        <taxon>Thripoidea</taxon>
        <taxon>Thripidae</taxon>
        <taxon>Frankliniella</taxon>
    </lineage>
</organism>
<feature type="region of interest" description="Disordered" evidence="1">
    <location>
        <begin position="1"/>
        <end position="62"/>
    </location>
</feature>
<dbReference type="Proteomes" id="UP001219518">
    <property type="component" value="Unassembled WGS sequence"/>
</dbReference>
<evidence type="ECO:0000256" key="1">
    <source>
        <dbReference type="SAM" id="MobiDB-lite"/>
    </source>
</evidence>
<feature type="region of interest" description="Disordered" evidence="1">
    <location>
        <begin position="91"/>
        <end position="187"/>
    </location>
</feature>
<keyword evidence="3" id="KW-1185">Reference proteome</keyword>
<gene>
    <name evidence="2" type="ORF">KUF71_006792</name>
</gene>
<protein>
    <submittedName>
        <fullName evidence="2">WASH complex subunit 2A</fullName>
    </submittedName>
</protein>
<dbReference type="EMBL" id="JAHWGI010000700">
    <property type="protein sequence ID" value="KAK3917208.1"/>
    <property type="molecule type" value="Genomic_DNA"/>
</dbReference>
<reference evidence="2" key="1">
    <citation type="submission" date="2021-07" db="EMBL/GenBank/DDBJ databases">
        <authorList>
            <person name="Catto M.A."/>
            <person name="Jacobson A."/>
            <person name="Kennedy G."/>
            <person name="Labadie P."/>
            <person name="Hunt B.G."/>
            <person name="Srinivasan R."/>
        </authorList>
    </citation>
    <scope>NUCLEOTIDE SEQUENCE</scope>
    <source>
        <strain evidence="2">PL_HMW_Pooled</strain>
        <tissue evidence="2">Head</tissue>
    </source>
</reference>
<name>A0AAE1LEZ5_9NEOP</name>
<feature type="compositionally biased region" description="Basic and acidic residues" evidence="1">
    <location>
        <begin position="18"/>
        <end position="28"/>
    </location>
</feature>
<reference evidence="2" key="2">
    <citation type="journal article" date="2023" name="BMC Genomics">
        <title>Pest status, molecular evolution, and epigenetic factors derived from the genome assembly of Frankliniella fusca, a thysanopteran phytovirus vector.</title>
        <authorList>
            <person name="Catto M.A."/>
            <person name="Labadie P.E."/>
            <person name="Jacobson A.L."/>
            <person name="Kennedy G.G."/>
            <person name="Srinivasan R."/>
            <person name="Hunt B.G."/>
        </authorList>
    </citation>
    <scope>NUCLEOTIDE SEQUENCE</scope>
    <source>
        <strain evidence="2">PL_HMW_Pooled</strain>
    </source>
</reference>
<evidence type="ECO:0000313" key="3">
    <source>
        <dbReference type="Proteomes" id="UP001219518"/>
    </source>
</evidence>
<sequence length="187" mass="19922">DRGLGPAPAPAPASAPARGDHSRNRSFGEELVTDHLLFPDDEDAQRAGRTGKGASRLGGRIPSMVTLGDASLRARTPFGGRMVESYGRKNLHANLDSAARGGTARRNRNPLSQGFYVGEVHYSSPRKRTRTLYQRRPTGPGRPAQGAADPPGSRGASGAEPAGRASPGEEQQGQEDKGRWANQSIMW</sequence>
<evidence type="ECO:0000313" key="2">
    <source>
        <dbReference type="EMBL" id="KAK3917208.1"/>
    </source>
</evidence>
<comment type="caution">
    <text evidence="2">The sequence shown here is derived from an EMBL/GenBank/DDBJ whole genome shotgun (WGS) entry which is preliminary data.</text>
</comment>
<accession>A0AAE1LEZ5</accession>
<dbReference type="AlphaFoldDB" id="A0AAE1LEZ5"/>
<feature type="non-terminal residue" evidence="2">
    <location>
        <position position="1"/>
    </location>
</feature>
<proteinExistence type="predicted"/>